<dbReference type="InterPro" id="IPR018303">
    <property type="entry name" value="ATPase_P-typ_P_site"/>
</dbReference>
<dbReference type="PANTHER" id="PTHR43520:SF5">
    <property type="entry name" value="CATION-TRANSPORTING P-TYPE ATPASE-RELATED"/>
    <property type="match status" value="1"/>
</dbReference>
<keyword evidence="12 15" id="KW-1133">Transmembrane helix</keyword>
<name>A0A1Y1SDY6_9GAMM</name>
<feature type="transmembrane region" description="Helical" evidence="15">
    <location>
        <begin position="381"/>
        <end position="405"/>
    </location>
</feature>
<dbReference type="InterPro" id="IPR023299">
    <property type="entry name" value="ATPase_P-typ_cyto_dom_N"/>
</dbReference>
<evidence type="ECO:0000256" key="14">
    <source>
        <dbReference type="ARBA" id="ARBA00023136"/>
    </source>
</evidence>
<dbReference type="NCBIfam" id="TIGR01512">
    <property type="entry name" value="ATPase-IB2_Cd"/>
    <property type="match status" value="1"/>
</dbReference>
<dbReference type="SUPFAM" id="SSF81653">
    <property type="entry name" value="Calcium ATPase, transduction domain A"/>
    <property type="match status" value="1"/>
</dbReference>
<protein>
    <submittedName>
        <fullName evidence="17">Heavy metal translocating P-type ATPase</fullName>
    </submittedName>
</protein>
<keyword evidence="6 15" id="KW-0812">Transmembrane</keyword>
<evidence type="ECO:0000256" key="5">
    <source>
        <dbReference type="ARBA" id="ARBA00022553"/>
    </source>
</evidence>
<organism evidence="17 18">
    <name type="scientific">Oceanococcus atlanticus</name>
    <dbReference type="NCBI Taxonomy" id="1317117"/>
    <lineage>
        <taxon>Bacteria</taxon>
        <taxon>Pseudomonadati</taxon>
        <taxon>Pseudomonadota</taxon>
        <taxon>Gammaproteobacteria</taxon>
        <taxon>Chromatiales</taxon>
        <taxon>Oceanococcaceae</taxon>
        <taxon>Oceanococcus</taxon>
    </lineage>
</organism>
<dbReference type="InterPro" id="IPR036163">
    <property type="entry name" value="HMA_dom_sf"/>
</dbReference>
<dbReference type="CDD" id="cd02079">
    <property type="entry name" value="P-type_ATPase_HM"/>
    <property type="match status" value="1"/>
</dbReference>
<evidence type="ECO:0000256" key="12">
    <source>
        <dbReference type="ARBA" id="ARBA00022989"/>
    </source>
</evidence>
<keyword evidence="9 15" id="KW-0067">ATP-binding</keyword>
<dbReference type="GO" id="GO:0055070">
    <property type="term" value="P:copper ion homeostasis"/>
    <property type="evidence" value="ECO:0007669"/>
    <property type="project" value="TreeGrafter"/>
</dbReference>
<dbReference type="SUPFAM" id="SSF81665">
    <property type="entry name" value="Calcium ATPase, transmembrane domain M"/>
    <property type="match status" value="1"/>
</dbReference>
<dbReference type="InterPro" id="IPR023214">
    <property type="entry name" value="HAD_sf"/>
</dbReference>
<feature type="domain" description="P-type ATPase A" evidence="16">
    <location>
        <begin position="239"/>
        <end position="338"/>
    </location>
</feature>
<keyword evidence="18" id="KW-1185">Reference proteome</keyword>
<dbReference type="Pfam" id="PF00122">
    <property type="entry name" value="E1-E2_ATPase"/>
    <property type="match status" value="1"/>
</dbReference>
<feature type="transmembrane region" description="Helical" evidence="15">
    <location>
        <begin position="679"/>
        <end position="698"/>
    </location>
</feature>
<keyword evidence="5" id="KW-0597">Phosphoprotein</keyword>
<feature type="transmembrane region" description="Helical" evidence="15">
    <location>
        <begin position="144"/>
        <end position="162"/>
    </location>
</feature>
<feature type="transmembrane region" description="Helical" evidence="15">
    <location>
        <begin position="355"/>
        <end position="375"/>
    </location>
</feature>
<dbReference type="STRING" id="1317117.ATO7_08827"/>
<dbReference type="InterPro" id="IPR006121">
    <property type="entry name" value="HMA_dom"/>
</dbReference>
<dbReference type="InterPro" id="IPR036412">
    <property type="entry name" value="HAD-like_sf"/>
</dbReference>
<dbReference type="Pfam" id="PF00702">
    <property type="entry name" value="Hydrolase"/>
    <property type="match status" value="1"/>
</dbReference>
<dbReference type="Proteomes" id="UP000192342">
    <property type="component" value="Unassembled WGS sequence"/>
</dbReference>
<dbReference type="InterPro" id="IPR023298">
    <property type="entry name" value="ATPase_P-typ_TM_dom_sf"/>
</dbReference>
<dbReference type="PROSITE" id="PS00154">
    <property type="entry name" value="ATPASE_E1_E2"/>
    <property type="match status" value="1"/>
</dbReference>
<dbReference type="PANTHER" id="PTHR43520">
    <property type="entry name" value="ATP7, ISOFORM B"/>
    <property type="match status" value="1"/>
</dbReference>
<feature type="transmembrane region" description="Helical" evidence="15">
    <location>
        <begin position="108"/>
        <end position="132"/>
    </location>
</feature>
<evidence type="ECO:0000256" key="2">
    <source>
        <dbReference type="ARBA" id="ARBA00006024"/>
    </source>
</evidence>
<evidence type="ECO:0000256" key="1">
    <source>
        <dbReference type="ARBA" id="ARBA00004651"/>
    </source>
</evidence>
<dbReference type="SUPFAM" id="SSF56784">
    <property type="entry name" value="HAD-like"/>
    <property type="match status" value="1"/>
</dbReference>
<keyword evidence="14 15" id="KW-0472">Membrane</keyword>
<evidence type="ECO:0000259" key="16">
    <source>
        <dbReference type="Pfam" id="PF00122"/>
    </source>
</evidence>
<evidence type="ECO:0000256" key="4">
    <source>
        <dbReference type="ARBA" id="ARBA00022475"/>
    </source>
</evidence>
<evidence type="ECO:0000256" key="7">
    <source>
        <dbReference type="ARBA" id="ARBA00022723"/>
    </source>
</evidence>
<sequence length="740" mass="79821">MSTDWRLYDSPELLEQISTRRKDGKREMLLRVEGLRCGACVKRLHKALPEGVFDARPDVPSGSCELIWDHQKTPLSAILQSTEQAGFTPVVVADDQDYRRVREERRSALARIGVALLFGMQVMMLASGEYLGEVDAAMRPFLRYAQWLLATPVALYAGWPFLRDGWRSLLARAPTMDTPVALALSGAYISSVYNTLMDTGHVYFDSVAMFVLLLSLARFWEQKGRAQAADRLRRLAATQPLSARRVDEHGVNDVSTASLLEGDVILVAPGASVAADGVLLERAAEFDESLLTGEAVPQPRQPGDAVCGGSVNCGLHPVRIRVERAGAATTLSQIGRLVHRALAARPQVQIWADRIAGRFVAAVMLLAAVALLWWWPDAERGFEAALAVLVVTCPCALSLATPMALASAMTRLSRQGLLMVRADALIKLATIDSVCIDKTGTLTTREMRVQRTCTLADISEFQALSMAAALEAGLDHPIARAFRAFEDAGLEAHQVEIEPGRGISGEIAGQRWSLRAEEPQAAGQDHTEAFMRWFALRREDQVVAHIALTEQLRAGVRDAVRQWHQDGLSVHLLSGDRPKAAAAVAGFVGIDQVHSAMTPQSKLNYLQALQSKGQRVLAIGDGVNDGPLLAGADVSVGIASGAALAQAHGDAILMNEDLGSLTTLIGVARKARRIVTQNLLWAAAYNLTMLPLAFSGVITPWMAALGMGASSLLVTLNAMRLLRSADVSSAPQATLKRVAA</sequence>
<dbReference type="NCBIfam" id="TIGR01525">
    <property type="entry name" value="ATPase-IB_hvy"/>
    <property type="match status" value="1"/>
</dbReference>
<dbReference type="GO" id="GO:0005524">
    <property type="term" value="F:ATP binding"/>
    <property type="evidence" value="ECO:0007669"/>
    <property type="project" value="UniProtKB-UniRule"/>
</dbReference>
<comment type="subcellular location">
    <subcellularLocation>
        <location evidence="1">Cell membrane</location>
        <topology evidence="1">Multi-pass membrane protein</topology>
    </subcellularLocation>
</comment>
<evidence type="ECO:0000256" key="11">
    <source>
        <dbReference type="ARBA" id="ARBA00022967"/>
    </source>
</evidence>
<dbReference type="GO" id="GO:0016887">
    <property type="term" value="F:ATP hydrolysis activity"/>
    <property type="evidence" value="ECO:0007669"/>
    <property type="project" value="InterPro"/>
</dbReference>
<dbReference type="InterPro" id="IPR008250">
    <property type="entry name" value="ATPase_P-typ_transduc_dom_A_sf"/>
</dbReference>
<evidence type="ECO:0000313" key="17">
    <source>
        <dbReference type="EMBL" id="ORE87131.1"/>
    </source>
</evidence>
<dbReference type="PRINTS" id="PR00119">
    <property type="entry name" value="CATATPASE"/>
</dbReference>
<accession>A0A1Y1SDY6</accession>
<dbReference type="CDD" id="cd00371">
    <property type="entry name" value="HMA"/>
    <property type="match status" value="1"/>
</dbReference>
<dbReference type="GO" id="GO:0043682">
    <property type="term" value="F:P-type divalent copper transporter activity"/>
    <property type="evidence" value="ECO:0007669"/>
    <property type="project" value="TreeGrafter"/>
</dbReference>
<feature type="transmembrane region" description="Helical" evidence="15">
    <location>
        <begin position="201"/>
        <end position="220"/>
    </location>
</feature>
<evidence type="ECO:0000256" key="9">
    <source>
        <dbReference type="ARBA" id="ARBA00022840"/>
    </source>
</evidence>
<evidence type="ECO:0000313" key="18">
    <source>
        <dbReference type="Proteomes" id="UP000192342"/>
    </source>
</evidence>
<dbReference type="AlphaFoldDB" id="A0A1Y1SDY6"/>
<dbReference type="Gene3D" id="3.40.50.1000">
    <property type="entry name" value="HAD superfamily/HAD-like"/>
    <property type="match status" value="1"/>
</dbReference>
<evidence type="ECO:0000256" key="8">
    <source>
        <dbReference type="ARBA" id="ARBA00022741"/>
    </source>
</evidence>
<keyword evidence="4 15" id="KW-1003">Cell membrane</keyword>
<keyword evidence="13" id="KW-0406">Ion transport</keyword>
<dbReference type="Gene3D" id="3.40.1110.10">
    <property type="entry name" value="Calcium-transporting ATPase, cytoplasmic domain N"/>
    <property type="match status" value="1"/>
</dbReference>
<dbReference type="EMBL" id="AQQV01000002">
    <property type="protein sequence ID" value="ORE87131.1"/>
    <property type="molecule type" value="Genomic_DNA"/>
</dbReference>
<evidence type="ECO:0000256" key="15">
    <source>
        <dbReference type="RuleBase" id="RU362081"/>
    </source>
</evidence>
<dbReference type="InterPro" id="IPR027256">
    <property type="entry name" value="P-typ_ATPase_IB"/>
</dbReference>
<reference evidence="17 18" key="1">
    <citation type="submission" date="2013-04" db="EMBL/GenBank/DDBJ databases">
        <title>Oceanococcus atlanticus 22II-S10r2 Genome Sequencing.</title>
        <authorList>
            <person name="Lai Q."/>
            <person name="Li G."/>
            <person name="Shao Z."/>
        </authorList>
    </citation>
    <scope>NUCLEOTIDE SEQUENCE [LARGE SCALE GENOMIC DNA]</scope>
    <source>
        <strain evidence="17 18">22II-S10r2</strain>
    </source>
</reference>
<dbReference type="NCBIfam" id="TIGR01511">
    <property type="entry name" value="ATPase-IB1_Cu"/>
    <property type="match status" value="1"/>
</dbReference>
<evidence type="ECO:0000256" key="10">
    <source>
        <dbReference type="ARBA" id="ARBA00022842"/>
    </source>
</evidence>
<keyword evidence="7 15" id="KW-0479">Metal-binding</keyword>
<dbReference type="OrthoDB" id="9814270at2"/>
<feature type="transmembrane region" description="Helical" evidence="15">
    <location>
        <begin position="169"/>
        <end position="189"/>
    </location>
</feature>
<dbReference type="GO" id="GO:0005886">
    <property type="term" value="C:plasma membrane"/>
    <property type="evidence" value="ECO:0007669"/>
    <property type="project" value="UniProtKB-SubCell"/>
</dbReference>
<dbReference type="InterPro" id="IPR059000">
    <property type="entry name" value="ATPase_P-type_domA"/>
</dbReference>
<comment type="caution">
    <text evidence="17">The sequence shown here is derived from an EMBL/GenBank/DDBJ whole genome shotgun (WGS) entry which is preliminary data.</text>
</comment>
<comment type="similarity">
    <text evidence="2 15">Belongs to the cation transport ATPase (P-type) (TC 3.A.3) family. Type IB subfamily.</text>
</comment>
<proteinExistence type="inferred from homology"/>
<dbReference type="NCBIfam" id="TIGR01494">
    <property type="entry name" value="ATPase_P-type"/>
    <property type="match status" value="2"/>
</dbReference>
<dbReference type="InterPro" id="IPR001757">
    <property type="entry name" value="P_typ_ATPase"/>
</dbReference>
<dbReference type="PRINTS" id="PR00943">
    <property type="entry name" value="CUATPASE"/>
</dbReference>
<dbReference type="Gene3D" id="2.70.150.10">
    <property type="entry name" value="Calcium-transporting ATPase, cytoplasmic transduction domain A"/>
    <property type="match status" value="1"/>
</dbReference>
<dbReference type="SUPFAM" id="SSF55008">
    <property type="entry name" value="HMA, heavy metal-associated domain"/>
    <property type="match status" value="1"/>
</dbReference>
<dbReference type="GO" id="GO:0005507">
    <property type="term" value="F:copper ion binding"/>
    <property type="evidence" value="ECO:0007669"/>
    <property type="project" value="TreeGrafter"/>
</dbReference>
<keyword evidence="10" id="KW-0460">Magnesium</keyword>
<dbReference type="Gene3D" id="3.30.70.100">
    <property type="match status" value="1"/>
</dbReference>
<evidence type="ECO:0000256" key="13">
    <source>
        <dbReference type="ARBA" id="ARBA00023065"/>
    </source>
</evidence>
<dbReference type="RefSeq" id="WP_083561326.1">
    <property type="nucleotide sequence ID" value="NZ_AQQV01000002.1"/>
</dbReference>
<evidence type="ECO:0000256" key="6">
    <source>
        <dbReference type="ARBA" id="ARBA00022692"/>
    </source>
</evidence>
<gene>
    <name evidence="17" type="ORF">ATO7_08827</name>
</gene>
<keyword evidence="11" id="KW-1278">Translocase</keyword>
<keyword evidence="8 15" id="KW-0547">Nucleotide-binding</keyword>
<keyword evidence="3" id="KW-0813">Transport</keyword>
<evidence type="ECO:0000256" key="3">
    <source>
        <dbReference type="ARBA" id="ARBA00022448"/>
    </source>
</evidence>